<accession>A0ACB8DEX8</accession>
<evidence type="ECO:0000313" key="2">
    <source>
        <dbReference type="Proteomes" id="UP000821865"/>
    </source>
</evidence>
<dbReference type="Proteomes" id="UP000821865">
    <property type="component" value="Chromosome 2"/>
</dbReference>
<sequence>MSGDGGRVPTAPWAAPTATSIFPPRSQSLRWRLCVVCSALAVVAIGIGASLALQRIVSGPGAGSRGLLDFGRRSRAPSSSPLLPGRRDSAPSCAGESCHRLASCLPASCALRKILSGCRSRDLSPRCRMVASLQDGDPCDNFYEYVCSNWSATYQLHGEAVYSEAVMSTRELEDQLTAMLAAGTEDTSSRAMFDLYNACLNMSSSGPETLVFQEILDSVGLNGFPYAWSLASSAAVAGRLLRVTGVAPFVHIS</sequence>
<proteinExistence type="predicted"/>
<comment type="caution">
    <text evidence="1">The sequence shown here is derived from an EMBL/GenBank/DDBJ whole genome shotgun (WGS) entry which is preliminary data.</text>
</comment>
<reference evidence="1" key="1">
    <citation type="submission" date="2020-05" db="EMBL/GenBank/DDBJ databases">
        <title>Large-scale comparative analyses of tick genomes elucidate their genetic diversity and vector capacities.</title>
        <authorList>
            <person name="Jia N."/>
            <person name="Wang J."/>
            <person name="Shi W."/>
            <person name="Du L."/>
            <person name="Sun Y."/>
            <person name="Zhan W."/>
            <person name="Jiang J."/>
            <person name="Wang Q."/>
            <person name="Zhang B."/>
            <person name="Ji P."/>
            <person name="Sakyi L.B."/>
            <person name="Cui X."/>
            <person name="Yuan T."/>
            <person name="Jiang B."/>
            <person name="Yang W."/>
            <person name="Lam T.T.-Y."/>
            <person name="Chang Q."/>
            <person name="Ding S."/>
            <person name="Wang X."/>
            <person name="Zhu J."/>
            <person name="Ruan X."/>
            <person name="Zhao L."/>
            <person name="Wei J."/>
            <person name="Que T."/>
            <person name="Du C."/>
            <person name="Cheng J."/>
            <person name="Dai P."/>
            <person name="Han X."/>
            <person name="Huang E."/>
            <person name="Gao Y."/>
            <person name="Liu J."/>
            <person name="Shao H."/>
            <person name="Ye R."/>
            <person name="Li L."/>
            <person name="Wei W."/>
            <person name="Wang X."/>
            <person name="Wang C."/>
            <person name="Yang T."/>
            <person name="Huo Q."/>
            <person name="Li W."/>
            <person name="Guo W."/>
            <person name="Chen H."/>
            <person name="Zhou L."/>
            <person name="Ni X."/>
            <person name="Tian J."/>
            <person name="Zhou Y."/>
            <person name="Sheng Y."/>
            <person name="Liu T."/>
            <person name="Pan Y."/>
            <person name="Xia L."/>
            <person name="Li J."/>
            <person name="Zhao F."/>
            <person name="Cao W."/>
        </authorList>
    </citation>
    <scope>NUCLEOTIDE SEQUENCE</scope>
    <source>
        <strain evidence="1">Dsil-2018</strain>
    </source>
</reference>
<organism evidence="1 2">
    <name type="scientific">Dermacentor silvarum</name>
    <name type="common">Tick</name>
    <dbReference type="NCBI Taxonomy" id="543639"/>
    <lineage>
        <taxon>Eukaryota</taxon>
        <taxon>Metazoa</taxon>
        <taxon>Ecdysozoa</taxon>
        <taxon>Arthropoda</taxon>
        <taxon>Chelicerata</taxon>
        <taxon>Arachnida</taxon>
        <taxon>Acari</taxon>
        <taxon>Parasitiformes</taxon>
        <taxon>Ixodida</taxon>
        <taxon>Ixodoidea</taxon>
        <taxon>Ixodidae</taxon>
        <taxon>Rhipicephalinae</taxon>
        <taxon>Dermacentor</taxon>
    </lineage>
</organism>
<dbReference type="EMBL" id="CM023471">
    <property type="protein sequence ID" value="KAH7966543.1"/>
    <property type="molecule type" value="Genomic_DNA"/>
</dbReference>
<keyword evidence="2" id="KW-1185">Reference proteome</keyword>
<gene>
    <name evidence="1" type="ORF">HPB49_017431</name>
</gene>
<name>A0ACB8DEX8_DERSI</name>
<evidence type="ECO:0000313" key="1">
    <source>
        <dbReference type="EMBL" id="KAH7966543.1"/>
    </source>
</evidence>
<protein>
    <submittedName>
        <fullName evidence="1">Uncharacterized protein</fullName>
    </submittedName>
</protein>